<accession>A0A4Y2TFG9</accession>
<evidence type="ECO:0000313" key="2">
    <source>
        <dbReference type="Proteomes" id="UP000499080"/>
    </source>
</evidence>
<dbReference type="AlphaFoldDB" id="A0A4Y2TFG9"/>
<dbReference type="Proteomes" id="UP000499080">
    <property type="component" value="Unassembled WGS sequence"/>
</dbReference>
<proteinExistence type="predicted"/>
<reference evidence="1 2" key="1">
    <citation type="journal article" date="2019" name="Sci. Rep.">
        <title>Orb-weaving spider Araneus ventricosus genome elucidates the spidroin gene catalogue.</title>
        <authorList>
            <person name="Kono N."/>
            <person name="Nakamura H."/>
            <person name="Ohtoshi R."/>
            <person name="Moran D.A.P."/>
            <person name="Shinohara A."/>
            <person name="Yoshida Y."/>
            <person name="Fujiwara M."/>
            <person name="Mori M."/>
            <person name="Tomita M."/>
            <person name="Arakawa K."/>
        </authorList>
    </citation>
    <scope>NUCLEOTIDE SEQUENCE [LARGE SCALE GENOMIC DNA]</scope>
</reference>
<comment type="caution">
    <text evidence="1">The sequence shown here is derived from an EMBL/GenBank/DDBJ whole genome shotgun (WGS) entry which is preliminary data.</text>
</comment>
<organism evidence="1 2">
    <name type="scientific">Araneus ventricosus</name>
    <name type="common">Orbweaver spider</name>
    <name type="synonym">Epeira ventricosa</name>
    <dbReference type="NCBI Taxonomy" id="182803"/>
    <lineage>
        <taxon>Eukaryota</taxon>
        <taxon>Metazoa</taxon>
        <taxon>Ecdysozoa</taxon>
        <taxon>Arthropoda</taxon>
        <taxon>Chelicerata</taxon>
        <taxon>Arachnida</taxon>
        <taxon>Araneae</taxon>
        <taxon>Araneomorphae</taxon>
        <taxon>Entelegynae</taxon>
        <taxon>Araneoidea</taxon>
        <taxon>Araneidae</taxon>
        <taxon>Araneus</taxon>
    </lineage>
</organism>
<keyword evidence="2" id="KW-1185">Reference proteome</keyword>
<dbReference type="EMBL" id="BGPR01028289">
    <property type="protein sequence ID" value="GBN99362.1"/>
    <property type="molecule type" value="Genomic_DNA"/>
</dbReference>
<name>A0A4Y2TFG9_ARAVE</name>
<evidence type="ECO:0000313" key="1">
    <source>
        <dbReference type="EMBL" id="GBN99362.1"/>
    </source>
</evidence>
<sequence>MRQDWRYLNTAKSVAAVALIRCEDATEDTVIEWLSCETKANQLYTEEEIISLIQDKRQDTSDLEEIDEPENLLFSHSEAANALEIALRYIEQSENATSTDIVFMRRWHNIASTSRTTTGRQTNMKNFFTPKDR</sequence>
<protein>
    <submittedName>
        <fullName evidence="1">Uncharacterized protein</fullName>
    </submittedName>
</protein>
<dbReference type="OrthoDB" id="6428588at2759"/>
<gene>
    <name evidence="1" type="ORF">AVEN_237990_1</name>
</gene>